<dbReference type="SFLD" id="SFLDS00019">
    <property type="entry name" value="Glutathione_Transferase_(cytos"/>
    <property type="match status" value="1"/>
</dbReference>
<dbReference type="InterPro" id="IPR036282">
    <property type="entry name" value="Glutathione-S-Trfase_C_sf"/>
</dbReference>
<dbReference type="InterPro" id="IPR040079">
    <property type="entry name" value="Glutathione_S-Trfase"/>
</dbReference>
<dbReference type="PROSITE" id="PS50404">
    <property type="entry name" value="GST_NTER"/>
    <property type="match status" value="1"/>
</dbReference>
<dbReference type="PANTHER" id="PTHR43917:SF8">
    <property type="entry name" value="GH16740P-RELATED"/>
    <property type="match status" value="1"/>
</dbReference>
<dbReference type="OrthoDB" id="6056698at2759"/>
<dbReference type="Pfam" id="PF02798">
    <property type="entry name" value="GST_N"/>
    <property type="match status" value="1"/>
</dbReference>
<dbReference type="InterPro" id="IPR004045">
    <property type="entry name" value="Glutathione_S-Trfase_N"/>
</dbReference>
<evidence type="ECO:0000259" key="6">
    <source>
        <dbReference type="PROSITE" id="PS50405"/>
    </source>
</evidence>
<evidence type="ECO:0000256" key="4">
    <source>
        <dbReference type="RuleBase" id="RU003494"/>
    </source>
</evidence>
<evidence type="ECO:0008006" key="9">
    <source>
        <dbReference type="Google" id="ProtNLM"/>
    </source>
</evidence>
<keyword evidence="3" id="KW-0808">Transferase</keyword>
<dbReference type="SUPFAM" id="SSF52833">
    <property type="entry name" value="Thioredoxin-like"/>
    <property type="match status" value="1"/>
</dbReference>
<dbReference type="STRING" id="188477.A0A433TVX2"/>
<accession>A0A433TVX2</accession>
<dbReference type="InterPro" id="IPR010987">
    <property type="entry name" value="Glutathione-S-Trfase_C-like"/>
</dbReference>
<name>A0A433TVX2_ELYCH</name>
<dbReference type="GO" id="GO:0005737">
    <property type="term" value="C:cytoplasm"/>
    <property type="evidence" value="ECO:0007669"/>
    <property type="project" value="UniProtKB-SubCell"/>
</dbReference>
<sequence>MSFCLYYDLLSQPSRSAYILLKANKVKFDAKEIDLMKGEHKTEDYKKVNQFGLVPFINDGGFKVIESVAILKYIIGKNKLPDNWYPKDLKSQTRVEEYLRWYPTGTRSACVNLFLEMVMIPKFTGKPIDQEKVKGHREKVTEMIGDLESYFLKGKKFIGGDKISIADLLGVCELVQLYGCHEHGLYESSAVVKAWVENVKQETNPHFDESMAKINHLHSVFLNESGQK</sequence>
<dbReference type="GO" id="GO:0004364">
    <property type="term" value="F:glutathione transferase activity"/>
    <property type="evidence" value="ECO:0007669"/>
    <property type="project" value="TreeGrafter"/>
</dbReference>
<dbReference type="FunFam" id="1.20.1050.10:FF:000039">
    <property type="entry name" value="Glutathione S-transferase theta-1"/>
    <property type="match status" value="1"/>
</dbReference>
<comment type="similarity">
    <text evidence="4">Belongs to the GST superfamily.</text>
</comment>
<evidence type="ECO:0000256" key="1">
    <source>
        <dbReference type="ARBA" id="ARBA00004496"/>
    </source>
</evidence>
<evidence type="ECO:0000313" key="8">
    <source>
        <dbReference type="Proteomes" id="UP000271974"/>
    </source>
</evidence>
<dbReference type="SUPFAM" id="SSF47616">
    <property type="entry name" value="GST C-terminal domain-like"/>
    <property type="match status" value="1"/>
</dbReference>
<keyword evidence="2" id="KW-0963">Cytoplasm</keyword>
<feature type="domain" description="GST C-terminal" evidence="6">
    <location>
        <begin position="88"/>
        <end position="228"/>
    </location>
</feature>
<dbReference type="InterPro" id="IPR036249">
    <property type="entry name" value="Thioredoxin-like_sf"/>
</dbReference>
<evidence type="ECO:0000259" key="5">
    <source>
        <dbReference type="PROSITE" id="PS50404"/>
    </source>
</evidence>
<reference evidence="7 8" key="1">
    <citation type="submission" date="2019-01" db="EMBL/GenBank/DDBJ databases">
        <title>A draft genome assembly of the solar-powered sea slug Elysia chlorotica.</title>
        <authorList>
            <person name="Cai H."/>
            <person name="Li Q."/>
            <person name="Fang X."/>
            <person name="Li J."/>
            <person name="Curtis N.E."/>
            <person name="Altenburger A."/>
            <person name="Shibata T."/>
            <person name="Feng M."/>
            <person name="Maeda T."/>
            <person name="Schwartz J.A."/>
            <person name="Shigenobu S."/>
            <person name="Lundholm N."/>
            <person name="Nishiyama T."/>
            <person name="Yang H."/>
            <person name="Hasebe M."/>
            <person name="Li S."/>
            <person name="Pierce S.K."/>
            <person name="Wang J."/>
        </authorList>
    </citation>
    <scope>NUCLEOTIDE SEQUENCE [LARGE SCALE GENOMIC DNA]</scope>
    <source>
        <strain evidence="7">EC2010</strain>
        <tissue evidence="7">Whole organism of an adult</tissue>
    </source>
</reference>
<dbReference type="GO" id="GO:0006749">
    <property type="term" value="P:glutathione metabolic process"/>
    <property type="evidence" value="ECO:0007669"/>
    <property type="project" value="TreeGrafter"/>
</dbReference>
<dbReference type="Gene3D" id="3.40.30.10">
    <property type="entry name" value="Glutaredoxin"/>
    <property type="match status" value="1"/>
</dbReference>
<protein>
    <recommendedName>
        <fullName evidence="9">Glutathione transferase</fullName>
    </recommendedName>
</protein>
<dbReference type="Pfam" id="PF00043">
    <property type="entry name" value="GST_C"/>
    <property type="match status" value="1"/>
</dbReference>
<dbReference type="AlphaFoldDB" id="A0A433TVX2"/>
<dbReference type="SFLD" id="SFLDG00358">
    <property type="entry name" value="Main_(cytGST)"/>
    <property type="match status" value="1"/>
</dbReference>
<keyword evidence="8" id="KW-1185">Reference proteome</keyword>
<dbReference type="InterPro" id="IPR004046">
    <property type="entry name" value="GST_C"/>
</dbReference>
<evidence type="ECO:0000256" key="2">
    <source>
        <dbReference type="ARBA" id="ARBA00022490"/>
    </source>
</evidence>
<dbReference type="PANTHER" id="PTHR43917">
    <property type="match status" value="1"/>
</dbReference>
<dbReference type="InterPro" id="IPR051369">
    <property type="entry name" value="GST_Theta"/>
</dbReference>
<evidence type="ECO:0000313" key="7">
    <source>
        <dbReference type="EMBL" id="RUS85731.1"/>
    </source>
</evidence>
<feature type="domain" description="GST N-terminal" evidence="5">
    <location>
        <begin position="1"/>
        <end position="82"/>
    </location>
</feature>
<dbReference type="EMBL" id="RQTK01000161">
    <property type="protein sequence ID" value="RUS85731.1"/>
    <property type="molecule type" value="Genomic_DNA"/>
</dbReference>
<dbReference type="Gene3D" id="1.20.1050.10">
    <property type="match status" value="1"/>
</dbReference>
<gene>
    <name evidence="7" type="ORF">EGW08_006525</name>
</gene>
<dbReference type="Proteomes" id="UP000271974">
    <property type="component" value="Unassembled WGS sequence"/>
</dbReference>
<proteinExistence type="inferred from homology"/>
<dbReference type="PROSITE" id="PS50405">
    <property type="entry name" value="GST_CTER"/>
    <property type="match status" value="1"/>
</dbReference>
<evidence type="ECO:0000256" key="3">
    <source>
        <dbReference type="ARBA" id="ARBA00022679"/>
    </source>
</evidence>
<comment type="caution">
    <text evidence="7">The sequence shown here is derived from an EMBL/GenBank/DDBJ whole genome shotgun (WGS) entry which is preliminary data.</text>
</comment>
<organism evidence="7 8">
    <name type="scientific">Elysia chlorotica</name>
    <name type="common">Eastern emerald elysia</name>
    <name type="synonym">Sea slug</name>
    <dbReference type="NCBI Taxonomy" id="188477"/>
    <lineage>
        <taxon>Eukaryota</taxon>
        <taxon>Metazoa</taxon>
        <taxon>Spiralia</taxon>
        <taxon>Lophotrochozoa</taxon>
        <taxon>Mollusca</taxon>
        <taxon>Gastropoda</taxon>
        <taxon>Heterobranchia</taxon>
        <taxon>Euthyneura</taxon>
        <taxon>Panpulmonata</taxon>
        <taxon>Sacoglossa</taxon>
        <taxon>Placobranchoidea</taxon>
        <taxon>Plakobranchidae</taxon>
        <taxon>Elysia</taxon>
    </lineage>
</organism>
<comment type="subcellular location">
    <subcellularLocation>
        <location evidence="1">Cytoplasm</location>
    </subcellularLocation>
</comment>